<dbReference type="Proteomes" id="UP000027661">
    <property type="component" value="Unassembled WGS sequence"/>
</dbReference>
<protein>
    <submittedName>
        <fullName evidence="1">Uncharacterized protein</fullName>
    </submittedName>
</protein>
<organism evidence="1 2">
    <name type="scientific">Phocaeicola vulgatus str. 3975 RP4</name>
    <dbReference type="NCBI Taxonomy" id="1339352"/>
    <lineage>
        <taxon>Bacteria</taxon>
        <taxon>Pseudomonadati</taxon>
        <taxon>Bacteroidota</taxon>
        <taxon>Bacteroidia</taxon>
        <taxon>Bacteroidales</taxon>
        <taxon>Bacteroidaceae</taxon>
        <taxon>Phocaeicola</taxon>
    </lineage>
</organism>
<evidence type="ECO:0000313" key="1">
    <source>
        <dbReference type="EMBL" id="KDS56100.1"/>
    </source>
</evidence>
<proteinExistence type="predicted"/>
<comment type="caution">
    <text evidence="1">The sequence shown here is derived from an EMBL/GenBank/DDBJ whole genome shotgun (WGS) entry which is preliminary data.</text>
</comment>
<accession>A0A069SP72</accession>
<name>A0A069SP72_PHOVU</name>
<evidence type="ECO:0000313" key="2">
    <source>
        <dbReference type="Proteomes" id="UP000027661"/>
    </source>
</evidence>
<gene>
    <name evidence="1" type="ORF">M099_0598</name>
</gene>
<reference evidence="1 2" key="1">
    <citation type="submission" date="2014-04" db="EMBL/GenBank/DDBJ databases">
        <authorList>
            <person name="Sears C."/>
            <person name="Carroll K."/>
            <person name="Sack B.R."/>
            <person name="Qadri F."/>
            <person name="Myers L.L."/>
            <person name="Chung G.-T."/>
            <person name="Escheverria P."/>
            <person name="Fraser C.M."/>
            <person name="Sadzewicz L."/>
            <person name="Shefchek K.A."/>
            <person name="Tallon L."/>
            <person name="Das S.P."/>
            <person name="Daugherty S."/>
            <person name="Mongodin E.F."/>
        </authorList>
    </citation>
    <scope>NUCLEOTIDE SEQUENCE [LARGE SCALE GENOMIC DNA]</scope>
    <source>
        <strain evidence="1 2">3975 RP4</strain>
    </source>
</reference>
<dbReference type="PATRIC" id="fig|1339352.3.peg.575"/>
<dbReference type="AlphaFoldDB" id="A0A069SP72"/>
<dbReference type="EMBL" id="JNHM01000010">
    <property type="protein sequence ID" value="KDS56100.1"/>
    <property type="molecule type" value="Genomic_DNA"/>
</dbReference>
<sequence>MDEYLCRTTFLYCGGRNGTFDKPFGHTLVYDKFMFLT</sequence>